<accession>A0A494VPZ4</accession>
<keyword evidence="2" id="KW-1185">Reference proteome</keyword>
<name>A0A494VPZ4_9SPHI</name>
<dbReference type="KEGG" id="muh:HYN43_014165"/>
<organism evidence="1 2">
    <name type="scientific">Mucilaginibacter celer</name>
    <dbReference type="NCBI Taxonomy" id="2305508"/>
    <lineage>
        <taxon>Bacteria</taxon>
        <taxon>Pseudomonadati</taxon>
        <taxon>Bacteroidota</taxon>
        <taxon>Sphingobacteriia</taxon>
        <taxon>Sphingobacteriales</taxon>
        <taxon>Sphingobacteriaceae</taxon>
        <taxon>Mucilaginibacter</taxon>
    </lineage>
</organism>
<sequence>MYTHYNVEITEDKEYRFTTSSGILYNAYFTEFTLIDPDENEIKVVSFGFTCKETISTKRYYDSKVKHTIVYIINHFFETQPDDAVLYMFMTNDGKARNRHVTFNNWYHELNNNLEKHSSSSELGKKGFYASILFKTNNPQKKRLISSFYFTIDYWGLNDY</sequence>
<dbReference type="RefSeq" id="WP_119409966.1">
    <property type="nucleotide sequence ID" value="NZ_CP032869.1"/>
</dbReference>
<dbReference type="AlphaFoldDB" id="A0A494VPZ4"/>
<gene>
    <name evidence="1" type="ORF">HYN43_014165</name>
</gene>
<dbReference type="OrthoDB" id="767793at2"/>
<protein>
    <submittedName>
        <fullName evidence="1">Uncharacterized protein</fullName>
    </submittedName>
</protein>
<dbReference type="Pfam" id="PF19666">
    <property type="entry name" value="DUF6169"/>
    <property type="match status" value="1"/>
</dbReference>
<proteinExistence type="predicted"/>
<evidence type="ECO:0000313" key="1">
    <source>
        <dbReference type="EMBL" id="AYL96369.1"/>
    </source>
</evidence>
<dbReference type="Proteomes" id="UP000270046">
    <property type="component" value="Chromosome"/>
</dbReference>
<reference evidence="1 2" key="1">
    <citation type="submission" date="2018-10" db="EMBL/GenBank/DDBJ databases">
        <title>Genome sequencing of Mucilaginibacter sp. HYN0043.</title>
        <authorList>
            <person name="Kim M."/>
            <person name="Yi H."/>
        </authorList>
    </citation>
    <scope>NUCLEOTIDE SEQUENCE [LARGE SCALE GENOMIC DNA]</scope>
    <source>
        <strain evidence="1 2">HYN0043</strain>
    </source>
</reference>
<dbReference type="InterPro" id="IPR046167">
    <property type="entry name" value="DUF6169"/>
</dbReference>
<evidence type="ECO:0000313" key="2">
    <source>
        <dbReference type="Proteomes" id="UP000270046"/>
    </source>
</evidence>
<dbReference type="EMBL" id="CP032869">
    <property type="protein sequence ID" value="AYL96369.1"/>
    <property type="molecule type" value="Genomic_DNA"/>
</dbReference>